<dbReference type="InterPro" id="IPR011701">
    <property type="entry name" value="MFS"/>
</dbReference>
<feature type="transmembrane region" description="Helical" evidence="3">
    <location>
        <begin position="195"/>
        <end position="216"/>
    </location>
</feature>
<dbReference type="AlphaFoldDB" id="A0A0D0CHV4"/>
<dbReference type="Gene3D" id="1.20.1250.20">
    <property type="entry name" value="MFS general substrate transporter like domains"/>
    <property type="match status" value="2"/>
</dbReference>
<evidence type="ECO:0000256" key="2">
    <source>
        <dbReference type="ARBA" id="ARBA00006727"/>
    </source>
</evidence>
<dbReference type="GO" id="GO:0016020">
    <property type="term" value="C:membrane"/>
    <property type="evidence" value="ECO:0007669"/>
    <property type="project" value="UniProtKB-SubCell"/>
</dbReference>
<evidence type="ECO:0000256" key="3">
    <source>
        <dbReference type="SAM" id="Phobius"/>
    </source>
</evidence>
<feature type="transmembrane region" description="Helical" evidence="3">
    <location>
        <begin position="245"/>
        <end position="269"/>
    </location>
</feature>
<keyword evidence="3" id="KW-1133">Transmembrane helix</keyword>
<dbReference type="PANTHER" id="PTHR11360">
    <property type="entry name" value="MONOCARBOXYLATE TRANSPORTER"/>
    <property type="match status" value="1"/>
</dbReference>
<protein>
    <recommendedName>
        <fullName evidence="4">Major facilitator superfamily (MFS) profile domain-containing protein</fullName>
    </recommendedName>
</protein>
<accession>A0A0D0CHV4</accession>
<dbReference type="InterPro" id="IPR020846">
    <property type="entry name" value="MFS_dom"/>
</dbReference>
<gene>
    <name evidence="5" type="ORF">GYMLUDRAFT_42180</name>
</gene>
<dbReference type="Proteomes" id="UP000053593">
    <property type="component" value="Unassembled WGS sequence"/>
</dbReference>
<reference evidence="5 6" key="1">
    <citation type="submission" date="2014-04" db="EMBL/GenBank/DDBJ databases">
        <title>Evolutionary Origins and Diversification of the Mycorrhizal Mutualists.</title>
        <authorList>
            <consortium name="DOE Joint Genome Institute"/>
            <consortium name="Mycorrhizal Genomics Consortium"/>
            <person name="Kohler A."/>
            <person name="Kuo A."/>
            <person name="Nagy L.G."/>
            <person name="Floudas D."/>
            <person name="Copeland A."/>
            <person name="Barry K.W."/>
            <person name="Cichocki N."/>
            <person name="Veneault-Fourrey C."/>
            <person name="LaButti K."/>
            <person name="Lindquist E.A."/>
            <person name="Lipzen A."/>
            <person name="Lundell T."/>
            <person name="Morin E."/>
            <person name="Murat C."/>
            <person name="Riley R."/>
            <person name="Ohm R."/>
            <person name="Sun H."/>
            <person name="Tunlid A."/>
            <person name="Henrissat B."/>
            <person name="Grigoriev I.V."/>
            <person name="Hibbett D.S."/>
            <person name="Martin F."/>
        </authorList>
    </citation>
    <scope>NUCLEOTIDE SEQUENCE [LARGE SCALE GENOMIC DNA]</scope>
    <source>
        <strain evidence="5 6">FD-317 M1</strain>
    </source>
</reference>
<dbReference type="InterPro" id="IPR050327">
    <property type="entry name" value="Proton-linked_MCT"/>
</dbReference>
<dbReference type="OrthoDB" id="2213137at2759"/>
<keyword evidence="3" id="KW-0472">Membrane</keyword>
<keyword evidence="3" id="KW-0812">Transmembrane</keyword>
<dbReference type="PANTHER" id="PTHR11360:SF284">
    <property type="entry name" value="EG:103B4.3 PROTEIN-RELATED"/>
    <property type="match status" value="1"/>
</dbReference>
<feature type="transmembrane region" description="Helical" evidence="3">
    <location>
        <begin position="276"/>
        <end position="295"/>
    </location>
</feature>
<comment type="subcellular location">
    <subcellularLocation>
        <location evidence="1">Membrane</location>
        <topology evidence="1">Multi-pass membrane protein</topology>
    </subcellularLocation>
</comment>
<dbReference type="Pfam" id="PF07690">
    <property type="entry name" value="MFS_1"/>
    <property type="match status" value="2"/>
</dbReference>
<feature type="transmembrane region" description="Helical" evidence="3">
    <location>
        <begin position="48"/>
        <end position="67"/>
    </location>
</feature>
<evidence type="ECO:0000259" key="4">
    <source>
        <dbReference type="PROSITE" id="PS50850"/>
    </source>
</evidence>
<feature type="transmembrane region" description="Helical" evidence="3">
    <location>
        <begin position="155"/>
        <end position="174"/>
    </location>
</feature>
<comment type="similarity">
    <text evidence="2">Belongs to the major facilitator superfamily. Monocarboxylate porter (TC 2.A.1.13) family.</text>
</comment>
<feature type="transmembrane region" description="Helical" evidence="3">
    <location>
        <begin position="370"/>
        <end position="387"/>
    </location>
</feature>
<feature type="domain" description="Major facilitator superfamily (MFS) profile" evidence="4">
    <location>
        <begin position="210"/>
        <end position="406"/>
    </location>
</feature>
<evidence type="ECO:0000256" key="1">
    <source>
        <dbReference type="ARBA" id="ARBA00004141"/>
    </source>
</evidence>
<evidence type="ECO:0000313" key="5">
    <source>
        <dbReference type="EMBL" id="KIK62234.1"/>
    </source>
</evidence>
<feature type="transmembrane region" description="Helical" evidence="3">
    <location>
        <begin position="73"/>
        <end position="96"/>
    </location>
</feature>
<dbReference type="SUPFAM" id="SSF103473">
    <property type="entry name" value="MFS general substrate transporter"/>
    <property type="match status" value="1"/>
</dbReference>
<organism evidence="5 6">
    <name type="scientific">Collybiopsis luxurians FD-317 M1</name>
    <dbReference type="NCBI Taxonomy" id="944289"/>
    <lineage>
        <taxon>Eukaryota</taxon>
        <taxon>Fungi</taxon>
        <taxon>Dikarya</taxon>
        <taxon>Basidiomycota</taxon>
        <taxon>Agaricomycotina</taxon>
        <taxon>Agaricomycetes</taxon>
        <taxon>Agaricomycetidae</taxon>
        <taxon>Agaricales</taxon>
        <taxon>Marasmiineae</taxon>
        <taxon>Omphalotaceae</taxon>
        <taxon>Collybiopsis</taxon>
        <taxon>Collybiopsis luxurians</taxon>
    </lineage>
</organism>
<evidence type="ECO:0000313" key="6">
    <source>
        <dbReference type="Proteomes" id="UP000053593"/>
    </source>
</evidence>
<dbReference type="InterPro" id="IPR036259">
    <property type="entry name" value="MFS_trans_sf"/>
</dbReference>
<feature type="transmembrane region" description="Helical" evidence="3">
    <location>
        <begin position="334"/>
        <end position="350"/>
    </location>
</feature>
<name>A0A0D0CHV4_9AGAR</name>
<dbReference type="GO" id="GO:0022857">
    <property type="term" value="F:transmembrane transporter activity"/>
    <property type="evidence" value="ECO:0007669"/>
    <property type="project" value="InterPro"/>
</dbReference>
<proteinExistence type="inferred from homology"/>
<sequence>MGPSFFLWFGVEARSEAQNDWVFGVQGILQFGLGVVGGKLTDLGHTRAVLFTGSLIYIFSFIMLSFVKTPQVYQLMLAQGVGMGIGGGLCFVPALVTAANSFPGQQATAMGVVTSAVLFGRAASQIISVYLPVELVELIDPNFGITEPSISGPSVIRIITGILAAILMVGNALISAPARPSKPSATGTRLLHTPYALSIAAAFLGRLGGLWLMNYIPFFISAEEVELITEMEDIYFAYDGREGDYLTYAALLAIPYFAGAVGSVIAGLFADKYGVVGTYIICELLAAASSFILGAKSSGGVIIFCALFGFFFGSTTALFAPVITTILPSEADRGIIIGVAMAPLTIVSLIDYSPLGEKIAGPDLNWGKGVAWTAVFLFSGASVQIIARHVHRRATQTSSPEVSGSY</sequence>
<dbReference type="HOGENOM" id="CLU_001265_1_1_1"/>
<keyword evidence="6" id="KW-1185">Reference proteome</keyword>
<feature type="transmembrane region" description="Helical" evidence="3">
    <location>
        <begin position="301"/>
        <end position="327"/>
    </location>
</feature>
<dbReference type="PROSITE" id="PS50850">
    <property type="entry name" value="MFS"/>
    <property type="match status" value="1"/>
</dbReference>
<dbReference type="EMBL" id="KN834768">
    <property type="protein sequence ID" value="KIK62234.1"/>
    <property type="molecule type" value="Genomic_DNA"/>
</dbReference>